<proteinExistence type="predicted"/>
<comment type="caution">
    <text evidence="1">The sequence shown here is derived from an EMBL/GenBank/DDBJ whole genome shotgun (WGS) entry which is preliminary data.</text>
</comment>
<name>A0A8S9ZZH5_9BILA</name>
<dbReference type="OrthoDB" id="10047996at2759"/>
<accession>A0A8S9ZZH5</accession>
<organism evidence="1 2">
    <name type="scientific">Meloidogyne graminicola</name>
    <dbReference type="NCBI Taxonomy" id="189291"/>
    <lineage>
        <taxon>Eukaryota</taxon>
        <taxon>Metazoa</taxon>
        <taxon>Ecdysozoa</taxon>
        <taxon>Nematoda</taxon>
        <taxon>Chromadorea</taxon>
        <taxon>Rhabditida</taxon>
        <taxon>Tylenchina</taxon>
        <taxon>Tylenchomorpha</taxon>
        <taxon>Tylenchoidea</taxon>
        <taxon>Meloidogynidae</taxon>
        <taxon>Meloidogyninae</taxon>
        <taxon>Meloidogyne</taxon>
    </lineage>
</organism>
<dbReference type="AlphaFoldDB" id="A0A8S9ZZH5"/>
<protein>
    <submittedName>
        <fullName evidence="1">Serine/threonine-protein phosphatase</fullName>
    </submittedName>
</protein>
<evidence type="ECO:0000313" key="1">
    <source>
        <dbReference type="EMBL" id="KAF7638712.1"/>
    </source>
</evidence>
<reference evidence="1" key="1">
    <citation type="journal article" date="2020" name="Ecol. Evol.">
        <title>Genome structure and content of the rice root-knot nematode (Meloidogyne graminicola).</title>
        <authorList>
            <person name="Phan N.T."/>
            <person name="Danchin E.G.J."/>
            <person name="Klopp C."/>
            <person name="Perfus-Barbeoch L."/>
            <person name="Kozlowski D.K."/>
            <person name="Koutsovoulos G.D."/>
            <person name="Lopez-Roques C."/>
            <person name="Bouchez O."/>
            <person name="Zahm M."/>
            <person name="Besnard G."/>
            <person name="Bellafiore S."/>
        </authorList>
    </citation>
    <scope>NUCLEOTIDE SEQUENCE</scope>
    <source>
        <strain evidence="1">VN-18</strain>
    </source>
</reference>
<dbReference type="EMBL" id="JABEBT010000010">
    <property type="protein sequence ID" value="KAF7638712.1"/>
    <property type="molecule type" value="Genomic_DNA"/>
</dbReference>
<evidence type="ECO:0000313" key="2">
    <source>
        <dbReference type="Proteomes" id="UP000605970"/>
    </source>
</evidence>
<dbReference type="Proteomes" id="UP000605970">
    <property type="component" value="Unassembled WGS sequence"/>
</dbReference>
<sequence length="444" mass="53304">MEMEEKKVYNNINKHSFIKTLSSINFIQFNEKFNFTIVEHRKWHRRRNKDLILFFKNYHNLRVYSSKQQQKLFLFLNYFSLEKRKQKWSSFLKLNNLPLSSLFLFSTASEISKNETNYFEENIYKNFTENIWQQIDDNNNNYQKFKRKNEQKLTKKQLFTKIGLIKENIRMCHIWNKKSPSELCSLNKWERIKKMNELSLFTICANESTLNLFVENNFKIGQLGQSCILGNSHSSECLICFERLGKSLEKLEKIFWSFSQLLQRFDCRQQQYFENKKEKQKQQISTTRPFSPNTTCDNCAEWYKKWLLVNLLDIWKKKVCINWCYYTQLACPHLATNKVVEFAGHPVFLCKDQMLSTKTTKNILDCSCFHPCDLIRNKIAQFNTKQQLFNNSSLLLLEPLSSHSTKKQQITNFDFFHVSSYCQNREKLIIIVHKIIIKIVFEYI</sequence>
<gene>
    <name evidence="1" type="ORF">Mgra_00001794</name>
</gene>
<keyword evidence="2" id="KW-1185">Reference proteome</keyword>